<comment type="caution">
    <text evidence="16">The sequence shown here is derived from an EMBL/GenBank/DDBJ whole genome shotgun (WGS) entry which is preliminary data.</text>
</comment>
<dbReference type="InterPro" id="IPR006319">
    <property type="entry name" value="PEP_synth"/>
</dbReference>
<keyword evidence="17" id="KW-1185">Reference proteome</keyword>
<evidence type="ECO:0000256" key="11">
    <source>
        <dbReference type="ARBA" id="ARBA00022840"/>
    </source>
</evidence>
<sequence length="127" mass="13930">MFTISLQQAHTEQPMEIGSKALHLSHLYEQGVQIPTGFVIKAQTLVEFMTTYQFDWQDAGFLEAFLAAPLPINMAEEIIAAYHQLKYETGDEALSVAVRSSSSAEDLEDASIAGCCSPAMEISEEVV</sequence>
<proteinExistence type="inferred from homology"/>
<dbReference type="GO" id="GO:0008986">
    <property type="term" value="F:pyruvate, water dikinase activity"/>
    <property type="evidence" value="ECO:0007669"/>
    <property type="project" value="UniProtKB-EC"/>
</dbReference>
<keyword evidence="12" id="KW-0460">Magnesium</keyword>
<evidence type="ECO:0000313" key="16">
    <source>
        <dbReference type="EMBL" id="OCS82825.1"/>
    </source>
</evidence>
<dbReference type="EMBL" id="MASJ01000039">
    <property type="protein sequence ID" value="OCS82825.1"/>
    <property type="molecule type" value="Genomic_DNA"/>
</dbReference>
<feature type="domain" description="Pyruvate phosphate dikinase AMP/ATP-binding" evidence="15">
    <location>
        <begin position="63"/>
        <end position="117"/>
    </location>
</feature>
<comment type="similarity">
    <text evidence="4">Belongs to the PEP-utilizing enzyme family.</text>
</comment>
<comment type="catalytic activity">
    <reaction evidence="14">
        <text>pyruvate + ATP + H2O = phosphoenolpyruvate + AMP + phosphate + 2 H(+)</text>
        <dbReference type="Rhea" id="RHEA:11364"/>
        <dbReference type="ChEBI" id="CHEBI:15361"/>
        <dbReference type="ChEBI" id="CHEBI:15377"/>
        <dbReference type="ChEBI" id="CHEBI:15378"/>
        <dbReference type="ChEBI" id="CHEBI:30616"/>
        <dbReference type="ChEBI" id="CHEBI:43474"/>
        <dbReference type="ChEBI" id="CHEBI:58702"/>
        <dbReference type="ChEBI" id="CHEBI:456215"/>
        <dbReference type="EC" id="2.7.9.2"/>
    </reaction>
</comment>
<dbReference type="STRING" id="33978.A6M13_05345"/>
<dbReference type="RefSeq" id="WP_066547324.1">
    <property type="nucleotide sequence ID" value="NZ_MASJ01000039.1"/>
</dbReference>
<keyword evidence="9" id="KW-0547">Nucleotide-binding</keyword>
<protein>
    <recommendedName>
        <fullName evidence="6">Phosphoenolpyruvate synthase</fullName>
        <ecNumber evidence="5">2.7.9.2</ecNumber>
    </recommendedName>
    <alternativeName>
        <fullName evidence="13">Pyruvate, water dikinase</fullName>
    </alternativeName>
</protein>
<dbReference type="GO" id="GO:0005524">
    <property type="term" value="F:ATP binding"/>
    <property type="evidence" value="ECO:0007669"/>
    <property type="project" value="UniProtKB-KW"/>
</dbReference>
<evidence type="ECO:0000256" key="14">
    <source>
        <dbReference type="ARBA" id="ARBA00047700"/>
    </source>
</evidence>
<dbReference type="Proteomes" id="UP000093199">
    <property type="component" value="Unassembled WGS sequence"/>
</dbReference>
<evidence type="ECO:0000256" key="6">
    <source>
        <dbReference type="ARBA" id="ARBA00021623"/>
    </source>
</evidence>
<dbReference type="InterPro" id="IPR013815">
    <property type="entry name" value="ATP_grasp_subdomain_1"/>
</dbReference>
<comment type="pathway">
    <text evidence="3">Carbohydrate biosynthesis; gluconeogenesis.</text>
</comment>
<reference evidence="16 17" key="1">
    <citation type="submission" date="2016-07" db="EMBL/GenBank/DDBJ databases">
        <title>Caryophanon tenue genome sequencing.</title>
        <authorList>
            <person name="Verma A."/>
            <person name="Pal Y."/>
            <person name="Krishnamurthi S."/>
        </authorList>
    </citation>
    <scope>NUCLEOTIDE SEQUENCE [LARGE SCALE GENOMIC DNA]</scope>
    <source>
        <strain evidence="16 17">DSM 14152</strain>
    </source>
</reference>
<keyword evidence="10" id="KW-0418">Kinase</keyword>
<evidence type="ECO:0000256" key="3">
    <source>
        <dbReference type="ARBA" id="ARBA00004742"/>
    </source>
</evidence>
<dbReference type="InterPro" id="IPR002192">
    <property type="entry name" value="PPDK_AMP/ATP-bd"/>
</dbReference>
<evidence type="ECO:0000256" key="7">
    <source>
        <dbReference type="ARBA" id="ARBA00022679"/>
    </source>
</evidence>
<dbReference type="PANTHER" id="PTHR43030:SF1">
    <property type="entry name" value="PHOSPHOENOLPYRUVATE SYNTHASE"/>
    <property type="match status" value="1"/>
</dbReference>
<keyword evidence="11" id="KW-0067">ATP-binding</keyword>
<evidence type="ECO:0000256" key="13">
    <source>
        <dbReference type="ARBA" id="ARBA00033470"/>
    </source>
</evidence>
<evidence type="ECO:0000256" key="4">
    <source>
        <dbReference type="ARBA" id="ARBA00007837"/>
    </source>
</evidence>
<evidence type="ECO:0000256" key="9">
    <source>
        <dbReference type="ARBA" id="ARBA00022741"/>
    </source>
</evidence>
<evidence type="ECO:0000259" key="15">
    <source>
        <dbReference type="Pfam" id="PF01326"/>
    </source>
</evidence>
<evidence type="ECO:0000256" key="2">
    <source>
        <dbReference type="ARBA" id="ARBA00002988"/>
    </source>
</evidence>
<evidence type="ECO:0000256" key="12">
    <source>
        <dbReference type="ARBA" id="ARBA00022842"/>
    </source>
</evidence>
<comment type="cofactor">
    <cofactor evidence="1">
        <name>Mg(2+)</name>
        <dbReference type="ChEBI" id="CHEBI:18420"/>
    </cofactor>
</comment>
<dbReference type="GO" id="GO:0006094">
    <property type="term" value="P:gluconeogenesis"/>
    <property type="evidence" value="ECO:0007669"/>
    <property type="project" value="UniProtKB-UniPathway"/>
</dbReference>
<dbReference type="PANTHER" id="PTHR43030">
    <property type="entry name" value="PHOSPHOENOLPYRUVATE SYNTHASE"/>
    <property type="match status" value="1"/>
</dbReference>
<accession>A0A1C0Y6R2</accession>
<evidence type="ECO:0000313" key="17">
    <source>
        <dbReference type="Proteomes" id="UP000093199"/>
    </source>
</evidence>
<gene>
    <name evidence="16" type="ORF">A6M13_05345</name>
</gene>
<keyword evidence="7" id="KW-0808">Transferase</keyword>
<dbReference type="EC" id="2.7.9.2" evidence="5"/>
<comment type="function">
    <text evidence="2">Catalyzes the phosphorylation of pyruvate to phosphoenolpyruvate.</text>
</comment>
<evidence type="ECO:0000256" key="5">
    <source>
        <dbReference type="ARBA" id="ARBA00011996"/>
    </source>
</evidence>
<evidence type="ECO:0000256" key="10">
    <source>
        <dbReference type="ARBA" id="ARBA00022777"/>
    </source>
</evidence>
<dbReference type="SUPFAM" id="SSF56059">
    <property type="entry name" value="Glutathione synthetase ATP-binding domain-like"/>
    <property type="match status" value="1"/>
</dbReference>
<evidence type="ECO:0000256" key="1">
    <source>
        <dbReference type="ARBA" id="ARBA00001946"/>
    </source>
</evidence>
<dbReference type="Pfam" id="PF01326">
    <property type="entry name" value="PPDK_N"/>
    <property type="match status" value="1"/>
</dbReference>
<keyword evidence="8" id="KW-0479">Metal-binding</keyword>
<evidence type="ECO:0000256" key="8">
    <source>
        <dbReference type="ARBA" id="ARBA00022723"/>
    </source>
</evidence>
<dbReference type="GO" id="GO:0046872">
    <property type="term" value="F:metal ion binding"/>
    <property type="evidence" value="ECO:0007669"/>
    <property type="project" value="UniProtKB-KW"/>
</dbReference>
<dbReference type="AlphaFoldDB" id="A0A1C0Y6R2"/>
<dbReference type="UniPathway" id="UPA00138"/>
<organism evidence="16 17">
    <name type="scientific">Caryophanon tenue</name>
    <dbReference type="NCBI Taxonomy" id="33978"/>
    <lineage>
        <taxon>Bacteria</taxon>
        <taxon>Bacillati</taxon>
        <taxon>Bacillota</taxon>
        <taxon>Bacilli</taxon>
        <taxon>Bacillales</taxon>
        <taxon>Caryophanaceae</taxon>
        <taxon>Caryophanon</taxon>
    </lineage>
</organism>
<dbReference type="Gene3D" id="3.30.1490.20">
    <property type="entry name" value="ATP-grasp fold, A domain"/>
    <property type="match status" value="1"/>
</dbReference>
<name>A0A1C0Y6R2_9BACL</name>